<accession>A0A1H9K3P7</accession>
<keyword evidence="3" id="KW-1185">Reference proteome</keyword>
<keyword evidence="2" id="KW-0378">Hydrolase</keyword>
<dbReference type="InterPro" id="IPR008044">
    <property type="entry name" value="Phage_lysin"/>
</dbReference>
<dbReference type="Gene3D" id="3.90.1720.10">
    <property type="entry name" value="endopeptidase domain like (from Nostoc punctiforme)"/>
    <property type="match status" value="1"/>
</dbReference>
<gene>
    <name evidence="2" type="ORF">SAMN05421767_11157</name>
</gene>
<dbReference type="SUPFAM" id="SSF54001">
    <property type="entry name" value="Cysteine proteinases"/>
    <property type="match status" value="1"/>
</dbReference>
<dbReference type="Proteomes" id="UP000198556">
    <property type="component" value="Unassembled WGS sequence"/>
</dbReference>
<reference evidence="2 3" key="1">
    <citation type="submission" date="2016-10" db="EMBL/GenBank/DDBJ databases">
        <authorList>
            <person name="de Groot N.N."/>
        </authorList>
    </citation>
    <scope>NUCLEOTIDE SEQUENCE [LARGE SCALE GENOMIC DNA]</scope>
    <source>
        <strain evidence="2 3">DSM 15827</strain>
    </source>
</reference>
<feature type="domain" description="Bacteriophage lysin" evidence="1">
    <location>
        <begin position="3"/>
        <end position="118"/>
    </location>
</feature>
<dbReference type="GO" id="GO:0016787">
    <property type="term" value="F:hydrolase activity"/>
    <property type="evidence" value="ECO:0007669"/>
    <property type="project" value="UniProtKB-KW"/>
</dbReference>
<dbReference type="OrthoDB" id="2139777at2"/>
<dbReference type="AlphaFoldDB" id="A0A1H9K3P7"/>
<dbReference type="EMBL" id="FOGF01000011">
    <property type="protein sequence ID" value="SEQ93699.1"/>
    <property type="molecule type" value="Genomic_DNA"/>
</dbReference>
<dbReference type="Pfam" id="PF05382">
    <property type="entry name" value="Amidase_5"/>
    <property type="match status" value="1"/>
</dbReference>
<name>A0A1H9K3P7_9LACT</name>
<protein>
    <submittedName>
        <fullName evidence="2">Peptidoglycan hydrolase</fullName>
    </submittedName>
</protein>
<evidence type="ECO:0000259" key="1">
    <source>
        <dbReference type="Pfam" id="PF05382"/>
    </source>
</evidence>
<dbReference type="RefSeq" id="WP_089746408.1">
    <property type="nucleotide sequence ID" value="NZ_FOGF01000011.1"/>
</dbReference>
<proteinExistence type="predicted"/>
<evidence type="ECO:0000313" key="2">
    <source>
        <dbReference type="EMBL" id="SEQ93699.1"/>
    </source>
</evidence>
<dbReference type="STRING" id="137733.SAMN05421767_11157"/>
<dbReference type="InterPro" id="IPR038765">
    <property type="entry name" value="Papain-like_cys_pep_sf"/>
</dbReference>
<sequence>MGNIEKSLDWFEDRIGKVSYSMARRNGPRSYDCSSALYTALRAGGFPLRITWNGNTENLFKEAGYLLEEISYFERKRGDIFIAGVEGNSAGSFGHTGMVWSRHQIIHCNATDNGIRITPIFARTGQPCRWFRIKHCYIDHPTSTPIVNHVGQLAQVKKDAKRYQTGEKIAPFVKGKSYMVIQQRHDQKSNQQAYLLSGIYSWVLEKDIRW</sequence>
<evidence type="ECO:0000313" key="3">
    <source>
        <dbReference type="Proteomes" id="UP000198556"/>
    </source>
</evidence>
<organism evidence="2 3">
    <name type="scientific">Granulicatella balaenopterae</name>
    <dbReference type="NCBI Taxonomy" id="137733"/>
    <lineage>
        <taxon>Bacteria</taxon>
        <taxon>Bacillati</taxon>
        <taxon>Bacillota</taxon>
        <taxon>Bacilli</taxon>
        <taxon>Lactobacillales</taxon>
        <taxon>Carnobacteriaceae</taxon>
        <taxon>Granulicatella</taxon>
    </lineage>
</organism>